<feature type="transmembrane region" description="Helical" evidence="7">
    <location>
        <begin position="84"/>
        <end position="104"/>
    </location>
</feature>
<comment type="caution">
    <text evidence="9">The sequence shown here is derived from an EMBL/GenBank/DDBJ whole genome shotgun (WGS) entry which is preliminary data.</text>
</comment>
<protein>
    <submittedName>
        <fullName evidence="9">MFS transporter</fullName>
    </submittedName>
</protein>
<keyword evidence="4 7" id="KW-0812">Transmembrane</keyword>
<evidence type="ECO:0000259" key="8">
    <source>
        <dbReference type="PROSITE" id="PS50850"/>
    </source>
</evidence>
<dbReference type="PROSITE" id="PS00216">
    <property type="entry name" value="SUGAR_TRANSPORT_1"/>
    <property type="match status" value="1"/>
</dbReference>
<dbReference type="Pfam" id="PF07690">
    <property type="entry name" value="MFS_1"/>
    <property type="match status" value="1"/>
</dbReference>
<evidence type="ECO:0000256" key="7">
    <source>
        <dbReference type="SAM" id="Phobius"/>
    </source>
</evidence>
<sequence>MPTPPAAARTLPEERIPRDILVLIAAAVIVALGFGLIAPILPQYAKSFDVTNAAAAAIVSVFAATRLLFAPFSGRITERFGEPVGYVTGVLIVALSTLGCAFAQDYWTLIAVRALGGVGSTLFTVSAASFIARRSPASLRGRISGLYGGAFLFGNVAGPLVGGLLAPLGYRMPFIIYGVALVIAAGVVFFFLVGVGGKARKRDQDTKPPLPLSQAWKVPAYRAALIGNFGNGWVTFGVRTAIIPLFAAMALGLDPLQVGLVLTAFAAGNAAALTFSGRWSDRVGRRTPIIVGMSIAAATSAVVGFSPNAWVLVAASLISGFGTGLFGPSQQATVADTVGPNYSAGRTMATFQMSADLPAIFAPIIAGWIADHWGYQWAFVLSGVVMAAGVLAWARVKEPRRA</sequence>
<dbReference type="InterPro" id="IPR011701">
    <property type="entry name" value="MFS"/>
</dbReference>
<dbReference type="InterPro" id="IPR001958">
    <property type="entry name" value="Tet-R_TetA/multi-R_MdtG-like"/>
</dbReference>
<name>A0A496PGV0_9MICC</name>
<dbReference type="Gene3D" id="1.20.1250.20">
    <property type="entry name" value="MFS general substrate transporter like domains"/>
    <property type="match status" value="2"/>
</dbReference>
<evidence type="ECO:0000256" key="3">
    <source>
        <dbReference type="ARBA" id="ARBA00022448"/>
    </source>
</evidence>
<dbReference type="SUPFAM" id="SSF103473">
    <property type="entry name" value="MFS general substrate transporter"/>
    <property type="match status" value="1"/>
</dbReference>
<evidence type="ECO:0000313" key="9">
    <source>
        <dbReference type="EMBL" id="RKW69699.1"/>
    </source>
</evidence>
<dbReference type="PANTHER" id="PTHR23506">
    <property type="entry name" value="GH10249P"/>
    <property type="match status" value="1"/>
</dbReference>
<feature type="transmembrane region" description="Helical" evidence="7">
    <location>
        <begin position="257"/>
        <end position="275"/>
    </location>
</feature>
<feature type="transmembrane region" description="Helical" evidence="7">
    <location>
        <begin position="309"/>
        <end position="327"/>
    </location>
</feature>
<dbReference type="Pfam" id="PF00854">
    <property type="entry name" value="PTR2"/>
    <property type="match status" value="1"/>
</dbReference>
<evidence type="ECO:0000256" key="6">
    <source>
        <dbReference type="ARBA" id="ARBA00023136"/>
    </source>
</evidence>
<keyword evidence="10" id="KW-1185">Reference proteome</keyword>
<evidence type="ECO:0000256" key="4">
    <source>
        <dbReference type="ARBA" id="ARBA00022692"/>
    </source>
</evidence>
<dbReference type="RefSeq" id="WP_121485745.1">
    <property type="nucleotide sequence ID" value="NZ_QQXL01000007.1"/>
</dbReference>
<evidence type="ECO:0000256" key="1">
    <source>
        <dbReference type="ARBA" id="ARBA00004651"/>
    </source>
</evidence>
<keyword evidence="6 7" id="KW-0472">Membrane</keyword>
<dbReference type="PROSITE" id="PS50850">
    <property type="entry name" value="MFS"/>
    <property type="match status" value="1"/>
</dbReference>
<feature type="transmembrane region" description="Helical" evidence="7">
    <location>
        <begin position="110"/>
        <end position="132"/>
    </location>
</feature>
<proteinExistence type="inferred from homology"/>
<dbReference type="InterPro" id="IPR020846">
    <property type="entry name" value="MFS_dom"/>
</dbReference>
<comment type="subcellular location">
    <subcellularLocation>
        <location evidence="1">Cell membrane</location>
        <topology evidence="1">Multi-pass membrane protein</topology>
    </subcellularLocation>
</comment>
<dbReference type="Proteomes" id="UP000273119">
    <property type="component" value="Unassembled WGS sequence"/>
</dbReference>
<evidence type="ECO:0000256" key="2">
    <source>
        <dbReference type="ARBA" id="ARBA00007520"/>
    </source>
</evidence>
<feature type="transmembrane region" description="Helical" evidence="7">
    <location>
        <begin position="287"/>
        <end position="303"/>
    </location>
</feature>
<feature type="transmembrane region" description="Helical" evidence="7">
    <location>
        <begin position="20"/>
        <end position="41"/>
    </location>
</feature>
<accession>A0A496PGV0</accession>
<comment type="similarity">
    <text evidence="2">Belongs to the major facilitator superfamily. TCR/Tet family.</text>
</comment>
<reference evidence="9 10" key="1">
    <citation type="submission" date="2018-07" db="EMBL/GenBank/DDBJ databases">
        <title>Arthrobacter sp. nov., isolated from raw cow's milk with high bacterial count.</title>
        <authorList>
            <person name="Hahne J."/>
            <person name="Isele D."/>
            <person name="Lipski A."/>
        </authorList>
    </citation>
    <scope>NUCLEOTIDE SEQUENCE [LARGE SCALE GENOMIC DNA]</scope>
    <source>
        <strain evidence="9 10">JZ R-183</strain>
    </source>
</reference>
<dbReference type="EMBL" id="QQXL01000007">
    <property type="protein sequence ID" value="RKW69699.1"/>
    <property type="molecule type" value="Genomic_DNA"/>
</dbReference>
<feature type="transmembrane region" description="Helical" evidence="7">
    <location>
        <begin position="144"/>
        <end position="168"/>
    </location>
</feature>
<dbReference type="GO" id="GO:0005886">
    <property type="term" value="C:plasma membrane"/>
    <property type="evidence" value="ECO:0007669"/>
    <property type="project" value="UniProtKB-SubCell"/>
</dbReference>
<evidence type="ECO:0000313" key="10">
    <source>
        <dbReference type="Proteomes" id="UP000273119"/>
    </source>
</evidence>
<keyword evidence="3" id="KW-0813">Transport</keyword>
<feature type="transmembrane region" description="Helical" evidence="7">
    <location>
        <begin position="53"/>
        <end position="72"/>
    </location>
</feature>
<feature type="transmembrane region" description="Helical" evidence="7">
    <location>
        <begin position="232"/>
        <end position="251"/>
    </location>
</feature>
<dbReference type="InterPro" id="IPR000109">
    <property type="entry name" value="POT_fam"/>
</dbReference>
<organism evidence="9 10">
    <name type="scientific">Galactobacter caseinivorans</name>
    <dbReference type="NCBI Taxonomy" id="2676123"/>
    <lineage>
        <taxon>Bacteria</taxon>
        <taxon>Bacillati</taxon>
        <taxon>Actinomycetota</taxon>
        <taxon>Actinomycetes</taxon>
        <taxon>Micrococcales</taxon>
        <taxon>Micrococcaceae</taxon>
        <taxon>Galactobacter</taxon>
    </lineage>
</organism>
<dbReference type="AlphaFoldDB" id="A0A496PGV0"/>
<dbReference type="InterPro" id="IPR036259">
    <property type="entry name" value="MFS_trans_sf"/>
</dbReference>
<feature type="domain" description="Major facilitator superfamily (MFS) profile" evidence="8">
    <location>
        <begin position="19"/>
        <end position="401"/>
    </location>
</feature>
<dbReference type="CDD" id="cd17325">
    <property type="entry name" value="MFS_MdtG_SLC18_like"/>
    <property type="match status" value="1"/>
</dbReference>
<dbReference type="PANTHER" id="PTHR23506:SF23">
    <property type="entry name" value="GH10249P"/>
    <property type="match status" value="1"/>
</dbReference>
<dbReference type="InterPro" id="IPR050930">
    <property type="entry name" value="MFS_Vesicular_Transporter"/>
</dbReference>
<feature type="transmembrane region" description="Helical" evidence="7">
    <location>
        <begin position="348"/>
        <end position="369"/>
    </location>
</feature>
<gene>
    <name evidence="9" type="ORF">DWQ67_11395</name>
</gene>
<dbReference type="InterPro" id="IPR005829">
    <property type="entry name" value="Sugar_transporter_CS"/>
</dbReference>
<feature type="transmembrane region" description="Helical" evidence="7">
    <location>
        <begin position="174"/>
        <end position="195"/>
    </location>
</feature>
<dbReference type="PRINTS" id="PR01035">
    <property type="entry name" value="TCRTETA"/>
</dbReference>
<evidence type="ECO:0000256" key="5">
    <source>
        <dbReference type="ARBA" id="ARBA00022989"/>
    </source>
</evidence>
<keyword evidence="5 7" id="KW-1133">Transmembrane helix</keyword>
<feature type="transmembrane region" description="Helical" evidence="7">
    <location>
        <begin position="375"/>
        <end position="394"/>
    </location>
</feature>
<dbReference type="GO" id="GO:0022857">
    <property type="term" value="F:transmembrane transporter activity"/>
    <property type="evidence" value="ECO:0007669"/>
    <property type="project" value="InterPro"/>
</dbReference>